<dbReference type="EMBL" id="SPHZ02000003">
    <property type="protein sequence ID" value="KAF0925560.1"/>
    <property type="molecule type" value="Genomic_DNA"/>
</dbReference>
<evidence type="ECO:0000256" key="5">
    <source>
        <dbReference type="SAM" id="Phobius"/>
    </source>
</evidence>
<dbReference type="PROSITE" id="PS50296">
    <property type="entry name" value="SUI1"/>
    <property type="match status" value="1"/>
</dbReference>
<protein>
    <recommendedName>
        <fullName evidence="6">SUI1 domain-containing protein</fullName>
    </recommendedName>
</protein>
<dbReference type="SUPFAM" id="SSF55159">
    <property type="entry name" value="eIF1-like"/>
    <property type="match status" value="1"/>
</dbReference>
<evidence type="ECO:0000256" key="2">
    <source>
        <dbReference type="ARBA" id="ARBA00005422"/>
    </source>
</evidence>
<keyword evidence="5" id="KW-0812">Transmembrane</keyword>
<evidence type="ECO:0000256" key="4">
    <source>
        <dbReference type="SAM" id="MobiDB-lite"/>
    </source>
</evidence>
<accession>A0A6G1EL54</accession>
<comment type="caution">
    <text evidence="7">The sequence shown here is derived from an EMBL/GenBank/DDBJ whole genome shotgun (WGS) entry which is preliminary data.</text>
</comment>
<keyword evidence="8" id="KW-1185">Reference proteome</keyword>
<keyword evidence="5" id="KW-0472">Membrane</keyword>
<feature type="region of interest" description="Disordered" evidence="4">
    <location>
        <begin position="50"/>
        <end position="100"/>
    </location>
</feature>
<proteinExistence type="inferred from homology"/>
<dbReference type="Proteomes" id="UP000479710">
    <property type="component" value="Unassembled WGS sequence"/>
</dbReference>
<keyword evidence="5" id="KW-1133">Transmembrane helix</keyword>
<evidence type="ECO:0000256" key="3">
    <source>
        <dbReference type="ARBA" id="ARBA00022917"/>
    </source>
</evidence>
<dbReference type="AlphaFoldDB" id="A0A6G1EL54"/>
<dbReference type="InterPro" id="IPR036877">
    <property type="entry name" value="SUI1_dom_sf"/>
</dbReference>
<comment type="similarity">
    <text evidence="2">Belongs to the SUI1 family.</text>
</comment>
<feature type="compositionally biased region" description="Polar residues" evidence="4">
    <location>
        <begin position="84"/>
        <end position="94"/>
    </location>
</feature>
<dbReference type="InterPro" id="IPR001950">
    <property type="entry name" value="SUI1"/>
</dbReference>
<dbReference type="OrthoDB" id="10248435at2759"/>
<dbReference type="Gene3D" id="3.40.50.1010">
    <property type="entry name" value="5'-nuclease"/>
    <property type="match status" value="1"/>
</dbReference>
<keyword evidence="3" id="KW-0648">Protein biosynthesis</keyword>
<feature type="compositionally biased region" description="Low complexity" evidence="4">
    <location>
        <begin position="61"/>
        <end position="74"/>
    </location>
</feature>
<comment type="function">
    <text evidence="1">Probably involved in translation.</text>
</comment>
<evidence type="ECO:0000256" key="1">
    <source>
        <dbReference type="ARBA" id="ARBA00003130"/>
    </source>
</evidence>
<dbReference type="GO" id="GO:0003743">
    <property type="term" value="F:translation initiation factor activity"/>
    <property type="evidence" value="ECO:0007669"/>
    <property type="project" value="InterPro"/>
</dbReference>
<evidence type="ECO:0000313" key="8">
    <source>
        <dbReference type="Proteomes" id="UP000479710"/>
    </source>
</evidence>
<feature type="transmembrane region" description="Helical" evidence="5">
    <location>
        <begin position="131"/>
        <end position="150"/>
    </location>
</feature>
<sequence length="244" mass="26877">MRVKRRSKHRKVVKFYATCFGFHEPYRVLVDGTSVHHRLLPADGALQALLSASRPPPSSPPSASSPSSGASTSPTPTPLRPVTSCLNRDSSLSSPAAARAGVIKDRPTHRRPTHYLDIYWMRQRQNPPKTTAWLLLLCLLAKIFLLRQMLRTPNTGPGAKDYVRVCIHQCNGRKSLTIVQGLKEFSYNKIPNGLKKEFCCNGTVVQDPELGQVIQLQGGQRKNVDIQPGGIHFASGVDAITSYA</sequence>
<organism evidence="7 8">
    <name type="scientific">Oryza meyeriana var. granulata</name>
    <dbReference type="NCBI Taxonomy" id="110450"/>
    <lineage>
        <taxon>Eukaryota</taxon>
        <taxon>Viridiplantae</taxon>
        <taxon>Streptophyta</taxon>
        <taxon>Embryophyta</taxon>
        <taxon>Tracheophyta</taxon>
        <taxon>Spermatophyta</taxon>
        <taxon>Magnoliopsida</taxon>
        <taxon>Liliopsida</taxon>
        <taxon>Poales</taxon>
        <taxon>Poaceae</taxon>
        <taxon>BOP clade</taxon>
        <taxon>Oryzoideae</taxon>
        <taxon>Oryzeae</taxon>
        <taxon>Oryzinae</taxon>
        <taxon>Oryza</taxon>
        <taxon>Oryza meyeriana</taxon>
    </lineage>
</organism>
<dbReference type="InterPro" id="IPR005874">
    <property type="entry name" value="SUI1_euk"/>
</dbReference>
<dbReference type="Gene3D" id="3.30.780.10">
    <property type="entry name" value="SUI1-like domain"/>
    <property type="match status" value="1"/>
</dbReference>
<name>A0A6G1EL54_9ORYZ</name>
<feature type="domain" description="SUI1" evidence="6">
    <location>
        <begin position="163"/>
        <end position="224"/>
    </location>
</feature>
<evidence type="ECO:0000259" key="6">
    <source>
        <dbReference type="PROSITE" id="PS50296"/>
    </source>
</evidence>
<dbReference type="CDD" id="cd11566">
    <property type="entry name" value="eIF1_SUI1"/>
    <property type="match status" value="1"/>
</dbReference>
<dbReference type="PANTHER" id="PTHR10388">
    <property type="entry name" value="EUKARYOTIC TRANSLATION INITIATION FACTOR SUI1"/>
    <property type="match status" value="1"/>
</dbReference>
<dbReference type="Pfam" id="PF01253">
    <property type="entry name" value="SUI1"/>
    <property type="match status" value="1"/>
</dbReference>
<evidence type="ECO:0000313" key="7">
    <source>
        <dbReference type="EMBL" id="KAF0925560.1"/>
    </source>
</evidence>
<gene>
    <name evidence="7" type="ORF">E2562_017171</name>
</gene>
<reference evidence="7 8" key="1">
    <citation type="submission" date="2019-11" db="EMBL/GenBank/DDBJ databases">
        <title>Whole genome sequence of Oryza granulata.</title>
        <authorList>
            <person name="Li W."/>
        </authorList>
    </citation>
    <scope>NUCLEOTIDE SEQUENCE [LARGE SCALE GENOMIC DNA]</scope>
    <source>
        <strain evidence="8">cv. Menghai</strain>
        <tissue evidence="7">Leaf</tissue>
    </source>
</reference>